<gene>
    <name evidence="2" type="ORF">DPMN_106359</name>
</gene>
<dbReference type="EMBL" id="JAIWYP010000004">
    <property type="protein sequence ID" value="KAH3833058.1"/>
    <property type="molecule type" value="Genomic_DNA"/>
</dbReference>
<evidence type="ECO:0000256" key="1">
    <source>
        <dbReference type="SAM" id="MobiDB-lite"/>
    </source>
</evidence>
<comment type="caution">
    <text evidence="2">The sequence shown here is derived from an EMBL/GenBank/DDBJ whole genome shotgun (WGS) entry which is preliminary data.</text>
</comment>
<organism evidence="2 3">
    <name type="scientific">Dreissena polymorpha</name>
    <name type="common">Zebra mussel</name>
    <name type="synonym">Mytilus polymorpha</name>
    <dbReference type="NCBI Taxonomy" id="45954"/>
    <lineage>
        <taxon>Eukaryota</taxon>
        <taxon>Metazoa</taxon>
        <taxon>Spiralia</taxon>
        <taxon>Lophotrochozoa</taxon>
        <taxon>Mollusca</taxon>
        <taxon>Bivalvia</taxon>
        <taxon>Autobranchia</taxon>
        <taxon>Heteroconchia</taxon>
        <taxon>Euheterodonta</taxon>
        <taxon>Imparidentia</taxon>
        <taxon>Neoheterodontei</taxon>
        <taxon>Myida</taxon>
        <taxon>Dreissenoidea</taxon>
        <taxon>Dreissenidae</taxon>
        <taxon>Dreissena</taxon>
    </lineage>
</organism>
<proteinExistence type="predicted"/>
<reference evidence="2" key="1">
    <citation type="journal article" date="2019" name="bioRxiv">
        <title>The Genome of the Zebra Mussel, Dreissena polymorpha: A Resource for Invasive Species Research.</title>
        <authorList>
            <person name="McCartney M.A."/>
            <person name="Auch B."/>
            <person name="Kono T."/>
            <person name="Mallez S."/>
            <person name="Zhang Y."/>
            <person name="Obille A."/>
            <person name="Becker A."/>
            <person name="Abrahante J.E."/>
            <person name="Garbe J."/>
            <person name="Badalamenti J.P."/>
            <person name="Herman A."/>
            <person name="Mangelson H."/>
            <person name="Liachko I."/>
            <person name="Sullivan S."/>
            <person name="Sone E.D."/>
            <person name="Koren S."/>
            <person name="Silverstein K.A.T."/>
            <person name="Beckman K.B."/>
            <person name="Gohl D.M."/>
        </authorList>
    </citation>
    <scope>NUCLEOTIDE SEQUENCE</scope>
    <source>
        <strain evidence="2">Duluth1</strain>
        <tissue evidence="2">Whole animal</tissue>
    </source>
</reference>
<evidence type="ECO:0000313" key="3">
    <source>
        <dbReference type="Proteomes" id="UP000828390"/>
    </source>
</evidence>
<dbReference type="AlphaFoldDB" id="A0A9D4K4U6"/>
<feature type="region of interest" description="Disordered" evidence="1">
    <location>
        <begin position="1"/>
        <end position="53"/>
    </location>
</feature>
<reference evidence="2" key="2">
    <citation type="submission" date="2020-11" db="EMBL/GenBank/DDBJ databases">
        <authorList>
            <person name="McCartney M.A."/>
            <person name="Auch B."/>
            <person name="Kono T."/>
            <person name="Mallez S."/>
            <person name="Becker A."/>
            <person name="Gohl D.M."/>
            <person name="Silverstein K.A.T."/>
            <person name="Koren S."/>
            <person name="Bechman K.B."/>
            <person name="Herman A."/>
            <person name="Abrahante J.E."/>
            <person name="Garbe J."/>
        </authorList>
    </citation>
    <scope>NUCLEOTIDE SEQUENCE</scope>
    <source>
        <strain evidence="2">Duluth1</strain>
        <tissue evidence="2">Whole animal</tissue>
    </source>
</reference>
<sequence>MHDRASSTPSATTTTQALPIDALVPETWNASPPDSLPTAQTPGPVLTNDSDQVSQRAADIEQIITQTTLVPKKITTTTTTTVQSVENTPFVQQPAGLSQQNGGQNAFVPEISIKTRPSDNTLVSDAQPALIQSEQDFNQQTPIVAQMKAPATSVPTIIPPTVLPKNVFIPEVQPNIWTKPQGRGRRLRVRQWDD</sequence>
<feature type="compositionally biased region" description="Polar residues" evidence="1">
    <location>
        <begin position="28"/>
        <end position="53"/>
    </location>
</feature>
<evidence type="ECO:0000313" key="2">
    <source>
        <dbReference type="EMBL" id="KAH3833058.1"/>
    </source>
</evidence>
<keyword evidence="3" id="KW-1185">Reference proteome</keyword>
<dbReference type="Proteomes" id="UP000828390">
    <property type="component" value="Unassembled WGS sequence"/>
</dbReference>
<feature type="compositionally biased region" description="Low complexity" evidence="1">
    <location>
        <begin position="1"/>
        <end position="17"/>
    </location>
</feature>
<protein>
    <submittedName>
        <fullName evidence="2">Uncharacterized protein</fullName>
    </submittedName>
</protein>
<accession>A0A9D4K4U6</accession>
<name>A0A9D4K4U6_DREPO</name>